<name>A0A8A1LZ75_AJECA</name>
<evidence type="ECO:0000313" key="12">
    <source>
        <dbReference type="Proteomes" id="UP000663671"/>
    </source>
</evidence>
<dbReference type="Pfam" id="PF10287">
    <property type="entry name" value="YJL171C_Tos1_C"/>
    <property type="match status" value="1"/>
</dbReference>
<dbReference type="Proteomes" id="UP000663671">
    <property type="component" value="Chromosome 2"/>
</dbReference>
<dbReference type="Pfam" id="PF10290">
    <property type="entry name" value="YJL171C_Tos1_N"/>
    <property type="match status" value="1"/>
</dbReference>
<evidence type="ECO:0000256" key="6">
    <source>
        <dbReference type="ARBA" id="ARBA00023295"/>
    </source>
</evidence>
<comment type="similarity">
    <text evidence="2">Belongs to the PGA52 family.</text>
</comment>
<keyword evidence="5" id="KW-0378">Hydrolase</keyword>
<evidence type="ECO:0000256" key="8">
    <source>
        <dbReference type="SAM" id="MobiDB-lite"/>
    </source>
</evidence>
<dbReference type="PANTHER" id="PTHR31737">
    <property type="entry name" value="PROTEIN TOS1"/>
    <property type="match status" value="1"/>
</dbReference>
<proteinExistence type="inferred from homology"/>
<feature type="region of interest" description="Disordered" evidence="8">
    <location>
        <begin position="86"/>
        <end position="116"/>
    </location>
</feature>
<keyword evidence="7" id="KW-0961">Cell wall biogenesis/degradation</keyword>
<dbReference type="InterPro" id="IPR018805">
    <property type="entry name" value="YJL171C/Tos1_C"/>
</dbReference>
<evidence type="ECO:0000256" key="5">
    <source>
        <dbReference type="ARBA" id="ARBA00022801"/>
    </source>
</evidence>
<evidence type="ECO:0000256" key="7">
    <source>
        <dbReference type="ARBA" id="ARBA00023316"/>
    </source>
</evidence>
<dbReference type="InterPro" id="IPR018807">
    <property type="entry name" value="YJL171C/Tos1_N"/>
</dbReference>
<feature type="compositionally biased region" description="Pro residues" evidence="8">
    <location>
        <begin position="90"/>
        <end position="100"/>
    </location>
</feature>
<dbReference type="PANTHER" id="PTHR31737:SF2">
    <property type="entry name" value="PROTEIN TOS1"/>
    <property type="match status" value="1"/>
</dbReference>
<dbReference type="EMBL" id="CP069109">
    <property type="protein sequence ID" value="QSS58565.1"/>
    <property type="molecule type" value="Genomic_DNA"/>
</dbReference>
<organism evidence="11 12">
    <name type="scientific">Ajellomyces capsulatus</name>
    <name type="common">Darling's disease fungus</name>
    <name type="synonym">Histoplasma capsulatum</name>
    <dbReference type="NCBI Taxonomy" id="5037"/>
    <lineage>
        <taxon>Eukaryota</taxon>
        <taxon>Fungi</taxon>
        <taxon>Dikarya</taxon>
        <taxon>Ascomycota</taxon>
        <taxon>Pezizomycotina</taxon>
        <taxon>Eurotiomycetes</taxon>
        <taxon>Eurotiomycetidae</taxon>
        <taxon>Onygenales</taxon>
        <taxon>Ajellomycetaceae</taxon>
        <taxon>Histoplasma</taxon>
    </lineage>
</organism>
<keyword evidence="6" id="KW-0326">Glycosidase</keyword>
<feature type="domain" description="Cell wall protein YJL171C/Tos1 C-terminal" evidence="9">
    <location>
        <begin position="124"/>
        <end position="345"/>
    </location>
</feature>
<dbReference type="GO" id="GO:0009277">
    <property type="term" value="C:fungal-type cell wall"/>
    <property type="evidence" value="ECO:0007669"/>
    <property type="project" value="TreeGrafter"/>
</dbReference>
<dbReference type="GO" id="GO:0071555">
    <property type="term" value="P:cell wall organization"/>
    <property type="evidence" value="ECO:0007669"/>
    <property type="project" value="UniProtKB-KW"/>
</dbReference>
<evidence type="ECO:0000259" key="10">
    <source>
        <dbReference type="Pfam" id="PF10290"/>
    </source>
</evidence>
<feature type="domain" description="Cell wall protein YJL171C/Tos1 N-terminal" evidence="10">
    <location>
        <begin position="6"/>
        <end position="25"/>
    </location>
</feature>
<gene>
    <name evidence="11" type="ORF">I7I51_07992</name>
</gene>
<accession>A0A8A1LZ75</accession>
<reference evidence="11" key="1">
    <citation type="submission" date="2021-01" db="EMBL/GenBank/DDBJ databases">
        <title>Chromosome-level genome assembly of a human fungal pathogen reveals clustering of transcriptionally co-regulated genes.</title>
        <authorList>
            <person name="Voorhies M."/>
            <person name="Cohen S."/>
            <person name="Shea T.P."/>
            <person name="Petrus S."/>
            <person name="Munoz J.F."/>
            <person name="Poplawski S."/>
            <person name="Goldman W.E."/>
            <person name="Michael T."/>
            <person name="Cuomo C.A."/>
            <person name="Sil A."/>
            <person name="Beyhan S."/>
        </authorList>
    </citation>
    <scope>NUCLEOTIDE SEQUENCE</scope>
    <source>
        <strain evidence="11">WU24</strain>
    </source>
</reference>
<comment type="catalytic activity">
    <reaction evidence="1">
        <text>Hydrolysis of (1-&gt;3)-beta-D-glucosidic linkages in (1-&gt;3)-beta-D-glucans.</text>
        <dbReference type="EC" id="3.2.1.39"/>
    </reaction>
</comment>
<evidence type="ECO:0000256" key="3">
    <source>
        <dbReference type="ARBA" id="ARBA00012780"/>
    </source>
</evidence>
<dbReference type="GO" id="GO:0042973">
    <property type="term" value="F:glucan endo-1,3-beta-D-glucosidase activity"/>
    <property type="evidence" value="ECO:0007669"/>
    <property type="project" value="UniProtKB-EC"/>
</dbReference>
<keyword evidence="4" id="KW-0732">Signal</keyword>
<sequence length="360" mass="38909">MGRKKKQVSWHFRGPINLKQFAYYSLGSGAGSDNYNKREVRPSIHERRHHGHQHLHKRANDKRAVGDMVTATINGQVVSWVNQYAGSASPPAPTPAPASPPVEGTEGTKYPTKYPSPIVDPGAGNWGRQGYYNSAGGQADGLVFLNHHGGDKSGVFDYALGNSLSYASTDGCNGAASPMILADKLLPDNKEIVIMTDKPCNGDCGTVRPGTVAYHGFDGDRKLFLTEFSMPNTGKTGWNEDMPAAWILNAAIPRTLQYGKPECSCWISGCGEFDVFEVLDAGNTRAKSTLHGNRSGGDSHWFPRPTSKTLKLAVLFNGAANSVNIKILDDSFEFKLTLDVSEIEAMLAEKVESASTFAVV</sequence>
<evidence type="ECO:0000256" key="1">
    <source>
        <dbReference type="ARBA" id="ARBA00000382"/>
    </source>
</evidence>
<dbReference type="EC" id="3.2.1.39" evidence="3"/>
<evidence type="ECO:0000256" key="2">
    <source>
        <dbReference type="ARBA" id="ARBA00006055"/>
    </source>
</evidence>
<dbReference type="OrthoDB" id="118256at2759"/>
<dbReference type="AlphaFoldDB" id="A0A8A1LZ75"/>
<evidence type="ECO:0000256" key="4">
    <source>
        <dbReference type="ARBA" id="ARBA00022729"/>
    </source>
</evidence>
<protein>
    <recommendedName>
        <fullName evidence="3">glucan endo-1,3-beta-D-glucosidase</fullName>
        <ecNumber evidence="3">3.2.1.39</ecNumber>
    </recommendedName>
</protein>
<evidence type="ECO:0000313" key="11">
    <source>
        <dbReference type="EMBL" id="QSS58565.1"/>
    </source>
</evidence>
<evidence type="ECO:0000259" key="9">
    <source>
        <dbReference type="Pfam" id="PF10287"/>
    </source>
</evidence>
<dbReference type="VEuPathDB" id="FungiDB:I7I51_07992"/>